<dbReference type="RefSeq" id="WP_129082135.1">
    <property type="nucleotide sequence ID" value="NZ_CP041070.1"/>
</dbReference>
<accession>A0A4Q0XYV6</accession>
<sequence length="173" mass="19919">MKKNIDIVFLGDSLINRGDWKTLLKEEHIVNLGVEADLTSSVLKRVDAVLEIEPKVVVLMIGVNDLCISTPMEDVYENYKKILKKLETSHIKIVVNAIFITQMPSVNKKVLTFNKLLKEYCKKQNILFLDINEAFENEKKLLKEELTTDGLHLGQKAYKVWAYKLNKSLKEII</sequence>
<dbReference type="PANTHER" id="PTHR30383:SF5">
    <property type="entry name" value="SGNH HYDROLASE-TYPE ESTERASE DOMAIN-CONTAINING PROTEIN"/>
    <property type="match status" value="1"/>
</dbReference>
<dbReference type="Gene3D" id="3.40.50.1110">
    <property type="entry name" value="SGNH hydrolase"/>
    <property type="match status" value="1"/>
</dbReference>
<name>A0A4Q0XYV6_9BACT</name>
<dbReference type="OrthoDB" id="9794725at2"/>
<keyword evidence="3" id="KW-1185">Reference proteome</keyword>
<dbReference type="AlphaFoldDB" id="A0A4Q0XYV6"/>
<dbReference type="InterPro" id="IPR051532">
    <property type="entry name" value="Ester_Hydrolysis_Enzymes"/>
</dbReference>
<proteinExistence type="predicted"/>
<dbReference type="InterPro" id="IPR013830">
    <property type="entry name" value="SGNH_hydro"/>
</dbReference>
<gene>
    <name evidence="2" type="ORF">CRV06_08510</name>
</gene>
<dbReference type="Proteomes" id="UP000290191">
    <property type="component" value="Unassembled WGS sequence"/>
</dbReference>
<dbReference type="GO" id="GO:0004622">
    <property type="term" value="F:phosphatidylcholine lysophospholipase activity"/>
    <property type="evidence" value="ECO:0007669"/>
    <property type="project" value="TreeGrafter"/>
</dbReference>
<dbReference type="STRING" id="877500.GCA_000935065_01835"/>
<organism evidence="2 3">
    <name type="scientific">Halarcobacter anaerophilus</name>
    <dbReference type="NCBI Taxonomy" id="877500"/>
    <lineage>
        <taxon>Bacteria</taxon>
        <taxon>Pseudomonadati</taxon>
        <taxon>Campylobacterota</taxon>
        <taxon>Epsilonproteobacteria</taxon>
        <taxon>Campylobacterales</taxon>
        <taxon>Arcobacteraceae</taxon>
        <taxon>Halarcobacter</taxon>
    </lineage>
</organism>
<dbReference type="PANTHER" id="PTHR30383">
    <property type="entry name" value="THIOESTERASE 1/PROTEASE 1/LYSOPHOSPHOLIPASE L1"/>
    <property type="match status" value="1"/>
</dbReference>
<dbReference type="InterPro" id="IPR036514">
    <property type="entry name" value="SGNH_hydro_sf"/>
</dbReference>
<dbReference type="EMBL" id="PDKO01000006">
    <property type="protein sequence ID" value="RXJ62867.1"/>
    <property type="molecule type" value="Genomic_DNA"/>
</dbReference>
<comment type="caution">
    <text evidence="2">The sequence shown here is derived from an EMBL/GenBank/DDBJ whole genome shotgun (WGS) entry which is preliminary data.</text>
</comment>
<evidence type="ECO:0000313" key="2">
    <source>
        <dbReference type="EMBL" id="RXJ62867.1"/>
    </source>
</evidence>
<dbReference type="SUPFAM" id="SSF52266">
    <property type="entry name" value="SGNH hydrolase"/>
    <property type="match status" value="1"/>
</dbReference>
<protein>
    <recommendedName>
        <fullName evidence="1">SGNH hydrolase-type esterase domain-containing protein</fullName>
    </recommendedName>
</protein>
<reference evidence="2 3" key="1">
    <citation type="submission" date="2017-10" db="EMBL/GenBank/DDBJ databases">
        <title>Genomics of the genus Arcobacter.</title>
        <authorList>
            <person name="Perez-Cataluna A."/>
            <person name="Figueras M.J."/>
        </authorList>
    </citation>
    <scope>NUCLEOTIDE SEQUENCE [LARGE SCALE GENOMIC DNA]</scope>
    <source>
        <strain evidence="2 3">DSM 24636</strain>
    </source>
</reference>
<feature type="domain" description="SGNH hydrolase-type esterase" evidence="1">
    <location>
        <begin position="9"/>
        <end position="159"/>
    </location>
</feature>
<dbReference type="Pfam" id="PF13472">
    <property type="entry name" value="Lipase_GDSL_2"/>
    <property type="match status" value="1"/>
</dbReference>
<evidence type="ECO:0000259" key="1">
    <source>
        <dbReference type="Pfam" id="PF13472"/>
    </source>
</evidence>
<evidence type="ECO:0000313" key="3">
    <source>
        <dbReference type="Proteomes" id="UP000290191"/>
    </source>
</evidence>